<evidence type="ECO:0000313" key="10">
    <source>
        <dbReference type="Proteomes" id="UP001206067"/>
    </source>
</evidence>
<dbReference type="Pfam" id="PF13620">
    <property type="entry name" value="CarboxypepD_reg"/>
    <property type="match status" value="1"/>
</dbReference>
<dbReference type="RefSeq" id="WP_257597129.1">
    <property type="nucleotide sequence ID" value="NZ_JANKHH010000008.1"/>
</dbReference>
<keyword evidence="5" id="KW-0472">Membrane</keyword>
<keyword evidence="9" id="KW-0675">Receptor</keyword>
<dbReference type="InterPro" id="IPR036942">
    <property type="entry name" value="Beta-barrel_TonB_sf"/>
</dbReference>
<protein>
    <submittedName>
        <fullName evidence="9">TonB-dependent receptor</fullName>
    </submittedName>
</protein>
<keyword evidence="6" id="KW-0998">Cell outer membrane</keyword>
<keyword evidence="7" id="KW-0732">Signal</keyword>
<feature type="signal peptide" evidence="7">
    <location>
        <begin position="1"/>
        <end position="26"/>
    </location>
</feature>
<comment type="subcellular location">
    <subcellularLocation>
        <location evidence="1">Cell outer membrane</location>
        <topology evidence="1">Multi-pass membrane protein</topology>
    </subcellularLocation>
</comment>
<keyword evidence="4" id="KW-0812">Transmembrane</keyword>
<evidence type="ECO:0000259" key="8">
    <source>
        <dbReference type="Pfam" id="PF25183"/>
    </source>
</evidence>
<evidence type="ECO:0000256" key="3">
    <source>
        <dbReference type="ARBA" id="ARBA00022452"/>
    </source>
</evidence>
<dbReference type="Gene3D" id="2.60.40.1120">
    <property type="entry name" value="Carboxypeptidase-like, regulatory domain"/>
    <property type="match status" value="1"/>
</dbReference>
<dbReference type="Proteomes" id="UP001206067">
    <property type="component" value="Unassembled WGS sequence"/>
</dbReference>
<dbReference type="Pfam" id="PF25183">
    <property type="entry name" value="OMP_b-brl_4"/>
    <property type="match status" value="2"/>
</dbReference>
<dbReference type="Gene3D" id="2.40.170.20">
    <property type="entry name" value="TonB-dependent receptor, beta-barrel domain"/>
    <property type="match status" value="1"/>
</dbReference>
<reference evidence="9 10" key="1">
    <citation type="submission" date="2022-08" db="EMBL/GenBank/DDBJ databases">
        <title>Polyphasic taxonomy analysis of Qipengyuania sp.RS5-5.</title>
        <authorList>
            <person name="Xamxidin M."/>
            <person name="Wu M."/>
        </authorList>
    </citation>
    <scope>NUCLEOTIDE SEQUENCE [LARGE SCALE GENOMIC DNA]</scope>
    <source>
        <strain evidence="9 10">RS5-5</strain>
    </source>
</reference>
<organism evidence="9 10">
    <name type="scientific">Parerythrobacter lacustris</name>
    <dbReference type="NCBI Taxonomy" id="2969984"/>
    <lineage>
        <taxon>Bacteria</taxon>
        <taxon>Pseudomonadati</taxon>
        <taxon>Pseudomonadota</taxon>
        <taxon>Alphaproteobacteria</taxon>
        <taxon>Sphingomonadales</taxon>
        <taxon>Erythrobacteraceae</taxon>
        <taxon>Parerythrobacter</taxon>
    </lineage>
</organism>
<gene>
    <name evidence="9" type="ORF">NSO95_14925</name>
</gene>
<dbReference type="SUPFAM" id="SSF56935">
    <property type="entry name" value="Porins"/>
    <property type="match status" value="1"/>
</dbReference>
<accession>A0ABT1XUB6</accession>
<comment type="caution">
    <text evidence="9">The sequence shown here is derived from an EMBL/GenBank/DDBJ whole genome shotgun (WGS) entry which is preliminary data.</text>
</comment>
<keyword evidence="2" id="KW-0813">Transport</keyword>
<keyword evidence="3" id="KW-1134">Transmembrane beta strand</keyword>
<dbReference type="PANTHER" id="PTHR30069:SF46">
    <property type="entry name" value="OAR PROTEIN"/>
    <property type="match status" value="1"/>
</dbReference>
<dbReference type="Gene3D" id="2.170.130.10">
    <property type="entry name" value="TonB-dependent receptor, plug domain"/>
    <property type="match status" value="1"/>
</dbReference>
<dbReference type="InterPro" id="IPR037066">
    <property type="entry name" value="Plug_dom_sf"/>
</dbReference>
<dbReference type="InterPro" id="IPR039426">
    <property type="entry name" value="TonB-dep_rcpt-like"/>
</dbReference>
<dbReference type="SUPFAM" id="SSF49464">
    <property type="entry name" value="Carboxypeptidase regulatory domain-like"/>
    <property type="match status" value="1"/>
</dbReference>
<dbReference type="InterPro" id="IPR008969">
    <property type="entry name" value="CarboxyPept-like_regulatory"/>
</dbReference>
<evidence type="ECO:0000256" key="5">
    <source>
        <dbReference type="ARBA" id="ARBA00023136"/>
    </source>
</evidence>
<dbReference type="InterPro" id="IPR057601">
    <property type="entry name" value="Oar-like_b-barrel"/>
</dbReference>
<sequence length="1156" mass="124059">MKLRYLLAASALSLTAGVILPAPVMAQQITSSIQGTVQSEAGVPLSGATVVVTDTRTGASRTTVTGADGRFSAQNLVVGGPYMVSVNVDGYEGQSVGELYTSLQGATDLTFALTSGAGEIVVTGTRVQVTQLAVGPGTSFGLEVLETAPSFNRDIRDVIRLDPRVSLDREDAATGGSGADRISCLGGNDRGNAFTVDGISQGDIFGLNDTGFSARSSTPIPYDAVRETQVQFAPFDVDYGQFTGCAINVVTKSGTNDYQFGGFFEYSDNGLRGNNVVSKGRSSAVAPIEAEKRWGAYLGGPVIKDRLFLFGAYEHQEAGQSQDFGPDGAGFPNPQIGITVEQFNEVRQVLNDVYGVDTGDIVTSRPFENDRYFLRADLQINDDHRLEATYQRLEEATTLPDDLFSGNNPQAVGRNTFRISGTESNYYSARLYSQWSDNFSTEVRYSRADIQDLQDPIGGGEAQSDNPIPRIIVGIDNPTGIDGTVLAGPGNSRSGNDLKTDVDQFRVAANLDAGAHRIKIGAEINRVSLFNLFVQNATGTLVFRNIDDLRAGLLSPGSTGTTSTLPSNVISGRTVGAFGNFSATGDVTAAAADFTRTNYSVFAQDEWEINDRLGAVLGLRVDWFDGGRPTQNPNFVDRYGFGNDIGFSALDPIVMPRLALTYDMDDFAIFSRPQLRGGVGIFSGGDPLVWFSNAFSNDGRGFAQGTTRDAPCPAGQIDVVVNGQFTGVPDCFQAAASSRAAAGLGDTQSISPDIKMPSVLRANIGFASDVDFSETGFFSGWNLALDYIYSKTRDPFTIVDLSQTVNPDIGLDGFTIDGRPIYRAIDPSVAGCTAQLVGLDPAPVYQGVNAACFNTERDDELMLTNAGSFESHIASAILSKRFDGGVFTDGGSVDFNLGYAYTDSQDRRNMLSSTAGSNFDSTAAFDRQNPEATRGFYGSRHNITSRLSFKEEFFPDLASRFSMSFIARSGRPYSLTFTGGGVFNDTQSGNDNALVYLPTGISDPNVSPSSTISASDMALLTDFANGLGCARKFIGRSVTRNHCENDWYFDMDLSISQEIPGPGRLFGRDDKLRLYATVDNFLNLLDSSWNVQTRRNFAGLQDIASISGIDAEGRYIFTSAAALRPNAEGLTSFDTDNFVNVSSSVWRIKVGVSYDF</sequence>
<evidence type="ECO:0000256" key="7">
    <source>
        <dbReference type="SAM" id="SignalP"/>
    </source>
</evidence>
<evidence type="ECO:0000256" key="6">
    <source>
        <dbReference type="ARBA" id="ARBA00023237"/>
    </source>
</evidence>
<feature type="domain" description="TonB-dependent transporter Oar-like beta-barrel" evidence="8">
    <location>
        <begin position="250"/>
        <end position="321"/>
    </location>
</feature>
<proteinExistence type="predicted"/>
<evidence type="ECO:0000313" key="9">
    <source>
        <dbReference type="EMBL" id="MCR2835238.1"/>
    </source>
</evidence>
<name>A0ABT1XUB6_9SPHN</name>
<dbReference type="PANTHER" id="PTHR30069">
    <property type="entry name" value="TONB-DEPENDENT OUTER MEMBRANE RECEPTOR"/>
    <property type="match status" value="1"/>
</dbReference>
<evidence type="ECO:0000256" key="1">
    <source>
        <dbReference type="ARBA" id="ARBA00004571"/>
    </source>
</evidence>
<evidence type="ECO:0000256" key="2">
    <source>
        <dbReference type="ARBA" id="ARBA00022448"/>
    </source>
</evidence>
<evidence type="ECO:0000256" key="4">
    <source>
        <dbReference type="ARBA" id="ARBA00022692"/>
    </source>
</evidence>
<feature type="chain" id="PRO_5046117076" evidence="7">
    <location>
        <begin position="27"/>
        <end position="1156"/>
    </location>
</feature>
<feature type="domain" description="TonB-dependent transporter Oar-like beta-barrel" evidence="8">
    <location>
        <begin position="363"/>
        <end position="1061"/>
    </location>
</feature>
<dbReference type="EMBL" id="JANKHH010000008">
    <property type="protein sequence ID" value="MCR2835238.1"/>
    <property type="molecule type" value="Genomic_DNA"/>
</dbReference>
<keyword evidence="10" id="KW-1185">Reference proteome</keyword>